<evidence type="ECO:0000256" key="15">
    <source>
        <dbReference type="HAMAP-Rule" id="MF_00605"/>
    </source>
</evidence>
<comment type="catalytic activity">
    <reaction evidence="14 15 17">
        <text>guanosine(37) in tRNA + S-adenosyl-L-methionine = N(1)-methylguanosine(37) in tRNA + S-adenosyl-L-homocysteine + H(+)</text>
        <dbReference type="Rhea" id="RHEA:36899"/>
        <dbReference type="Rhea" id="RHEA-COMP:10145"/>
        <dbReference type="Rhea" id="RHEA-COMP:10147"/>
        <dbReference type="ChEBI" id="CHEBI:15378"/>
        <dbReference type="ChEBI" id="CHEBI:57856"/>
        <dbReference type="ChEBI" id="CHEBI:59789"/>
        <dbReference type="ChEBI" id="CHEBI:73542"/>
        <dbReference type="ChEBI" id="CHEBI:74269"/>
        <dbReference type="EC" id="2.1.1.228"/>
    </reaction>
</comment>
<comment type="subunit">
    <text evidence="4 15 17">Homodimer.</text>
</comment>
<keyword evidence="10 15" id="KW-0949">S-adenosyl-L-methionine</keyword>
<dbReference type="GO" id="GO:0005829">
    <property type="term" value="C:cytosol"/>
    <property type="evidence" value="ECO:0007669"/>
    <property type="project" value="TreeGrafter"/>
</dbReference>
<evidence type="ECO:0000256" key="8">
    <source>
        <dbReference type="ARBA" id="ARBA00022603"/>
    </source>
</evidence>
<dbReference type="InterPro" id="IPR016009">
    <property type="entry name" value="tRNA_MeTrfase_TRMD/TRM10"/>
</dbReference>
<comment type="caution">
    <text evidence="19">The sequence shown here is derived from an EMBL/GenBank/DDBJ whole genome shotgun (WGS) entry which is preliminary data.</text>
</comment>
<evidence type="ECO:0000256" key="6">
    <source>
        <dbReference type="ARBA" id="ARBA00014679"/>
    </source>
</evidence>
<dbReference type="CDD" id="cd18080">
    <property type="entry name" value="TrmD-like"/>
    <property type="match status" value="1"/>
</dbReference>
<evidence type="ECO:0000313" key="19">
    <source>
        <dbReference type="EMBL" id="HGV98650.1"/>
    </source>
</evidence>
<dbReference type="EC" id="2.1.1.228" evidence="5 15"/>
<dbReference type="HAMAP" id="MF_00605">
    <property type="entry name" value="TrmD"/>
    <property type="match status" value="1"/>
</dbReference>
<gene>
    <name evidence="15 19" type="primary">trmD</name>
    <name evidence="19" type="ORF">ENV60_10230</name>
</gene>
<evidence type="ECO:0000256" key="2">
    <source>
        <dbReference type="ARBA" id="ARBA00004496"/>
    </source>
</evidence>
<evidence type="ECO:0000256" key="4">
    <source>
        <dbReference type="ARBA" id="ARBA00011738"/>
    </source>
</evidence>
<evidence type="ECO:0000256" key="5">
    <source>
        <dbReference type="ARBA" id="ARBA00012807"/>
    </source>
</evidence>
<dbReference type="GO" id="GO:0002939">
    <property type="term" value="P:tRNA N1-guanine methylation"/>
    <property type="evidence" value="ECO:0007669"/>
    <property type="project" value="TreeGrafter"/>
</dbReference>
<keyword evidence="11 15" id="KW-0819">tRNA processing</keyword>
<dbReference type="PANTHER" id="PTHR46417">
    <property type="entry name" value="TRNA (GUANINE-N(1)-)-METHYLTRANSFERASE"/>
    <property type="match status" value="1"/>
</dbReference>
<sequence length="246" mass="27404">MVSVHFDIISLFPEYFKGPLSCGTLRIALEKGAIKVHITNPRDFTEDGTVDDYQFGGGAGMVLKPEPIARAIEEVKRNDSLLINFTPTGKILNQRLVQDLIKQPHIILLCGRYKGIDERINILYKPLEISVGDYVLAGGEVAALVLIEAVARLLPNVLGNIDSAEDDSLQNGLLAADIYTRPATYKTLKVPQVLRSGDHKKIAWWRRKESLKKTLKRRPDLLGKLTMSKEDLDLILEVLDEGKSGF</sequence>
<dbReference type="PANTHER" id="PTHR46417:SF1">
    <property type="entry name" value="TRNA (GUANINE-N(1)-)-METHYLTRANSFERASE"/>
    <property type="match status" value="1"/>
</dbReference>
<comment type="similarity">
    <text evidence="3 15 17">Belongs to the RNA methyltransferase TrmD family.</text>
</comment>
<evidence type="ECO:0000256" key="16">
    <source>
        <dbReference type="PIRSR" id="PIRSR000386-1"/>
    </source>
</evidence>
<dbReference type="InterPro" id="IPR029026">
    <property type="entry name" value="tRNA_m1G_MTases_N"/>
</dbReference>
<feature type="binding site" evidence="15 16">
    <location>
        <position position="111"/>
    </location>
    <ligand>
        <name>S-adenosyl-L-methionine</name>
        <dbReference type="ChEBI" id="CHEBI:59789"/>
    </ligand>
</feature>
<dbReference type="SUPFAM" id="SSF75217">
    <property type="entry name" value="alpha/beta knot"/>
    <property type="match status" value="1"/>
</dbReference>
<evidence type="ECO:0000256" key="14">
    <source>
        <dbReference type="ARBA" id="ARBA00047783"/>
    </source>
</evidence>
<protein>
    <recommendedName>
        <fullName evidence="6 15">tRNA (guanine-N(1)-)-methyltransferase</fullName>
        <ecNumber evidence="5 15">2.1.1.228</ecNumber>
    </recommendedName>
    <alternativeName>
        <fullName evidence="12 15">M1G-methyltransferase</fullName>
    </alternativeName>
    <alternativeName>
        <fullName evidence="13 15">tRNA [GM37] methyltransferase</fullName>
    </alternativeName>
</protein>
<comment type="subcellular location">
    <subcellularLocation>
        <location evidence="2 15 17">Cytoplasm</location>
    </subcellularLocation>
</comment>
<dbReference type="Gene3D" id="3.40.1280.10">
    <property type="match status" value="1"/>
</dbReference>
<dbReference type="AlphaFoldDB" id="A0A7C4TFR1"/>
<evidence type="ECO:0000256" key="17">
    <source>
        <dbReference type="RuleBase" id="RU003464"/>
    </source>
</evidence>
<dbReference type="PIRSF" id="PIRSF000386">
    <property type="entry name" value="tRNA_mtase"/>
    <property type="match status" value="1"/>
</dbReference>
<evidence type="ECO:0000256" key="7">
    <source>
        <dbReference type="ARBA" id="ARBA00022490"/>
    </source>
</evidence>
<organism evidence="19">
    <name type="scientific">candidate division WOR-3 bacterium</name>
    <dbReference type="NCBI Taxonomy" id="2052148"/>
    <lineage>
        <taxon>Bacteria</taxon>
        <taxon>Bacteria division WOR-3</taxon>
    </lineage>
</organism>
<dbReference type="InterPro" id="IPR002649">
    <property type="entry name" value="tRNA_m1G_MeTrfase_TrmD"/>
</dbReference>
<dbReference type="Pfam" id="PF01746">
    <property type="entry name" value="tRNA_m1G_MT"/>
    <property type="match status" value="1"/>
</dbReference>
<dbReference type="GO" id="GO:0052906">
    <property type="term" value="F:tRNA (guanine(37)-N1)-methyltransferase activity"/>
    <property type="evidence" value="ECO:0007669"/>
    <property type="project" value="UniProtKB-UniRule"/>
</dbReference>
<dbReference type="InterPro" id="IPR029028">
    <property type="entry name" value="Alpha/beta_knot_MTases"/>
</dbReference>
<reference evidence="19" key="1">
    <citation type="journal article" date="2020" name="mSystems">
        <title>Genome- and Community-Level Interaction Insights into Carbon Utilization and Element Cycling Functions of Hydrothermarchaeota in Hydrothermal Sediment.</title>
        <authorList>
            <person name="Zhou Z."/>
            <person name="Liu Y."/>
            <person name="Xu W."/>
            <person name="Pan J."/>
            <person name="Luo Z.H."/>
            <person name="Li M."/>
        </authorList>
    </citation>
    <scope>NUCLEOTIDE SEQUENCE [LARGE SCALE GENOMIC DNA]</scope>
    <source>
        <strain evidence="19">SpSt-774</strain>
    </source>
</reference>
<dbReference type="EMBL" id="DTGZ01000194">
    <property type="protein sequence ID" value="HGV98650.1"/>
    <property type="molecule type" value="Genomic_DNA"/>
</dbReference>
<evidence type="ECO:0000256" key="10">
    <source>
        <dbReference type="ARBA" id="ARBA00022691"/>
    </source>
</evidence>
<evidence type="ECO:0000256" key="3">
    <source>
        <dbReference type="ARBA" id="ARBA00007630"/>
    </source>
</evidence>
<evidence type="ECO:0000256" key="1">
    <source>
        <dbReference type="ARBA" id="ARBA00002634"/>
    </source>
</evidence>
<evidence type="ECO:0000256" key="12">
    <source>
        <dbReference type="ARBA" id="ARBA00029736"/>
    </source>
</evidence>
<evidence type="ECO:0000256" key="11">
    <source>
        <dbReference type="ARBA" id="ARBA00022694"/>
    </source>
</evidence>
<dbReference type="NCBIfam" id="TIGR00088">
    <property type="entry name" value="trmD"/>
    <property type="match status" value="1"/>
</dbReference>
<comment type="function">
    <text evidence="1 15 17">Specifically methylates guanosine-37 in various tRNAs.</text>
</comment>
<dbReference type="InterPro" id="IPR023148">
    <property type="entry name" value="tRNA_m1G_MeTrfase_C_sf"/>
</dbReference>
<evidence type="ECO:0000256" key="13">
    <source>
        <dbReference type="ARBA" id="ARBA00033392"/>
    </source>
</evidence>
<keyword evidence="7 15" id="KW-0963">Cytoplasm</keyword>
<proteinExistence type="inferred from homology"/>
<keyword evidence="9 15" id="KW-0808">Transferase</keyword>
<evidence type="ECO:0000259" key="18">
    <source>
        <dbReference type="Pfam" id="PF01746"/>
    </source>
</evidence>
<evidence type="ECO:0000256" key="9">
    <source>
        <dbReference type="ARBA" id="ARBA00022679"/>
    </source>
</evidence>
<name>A0A7C4TFR1_UNCW3</name>
<dbReference type="Gene3D" id="1.10.1270.20">
    <property type="entry name" value="tRNA(m1g37)methyltransferase, domain 2"/>
    <property type="match status" value="1"/>
</dbReference>
<feature type="binding site" evidence="15 16">
    <location>
        <begin position="131"/>
        <end position="136"/>
    </location>
    <ligand>
        <name>S-adenosyl-L-methionine</name>
        <dbReference type="ChEBI" id="CHEBI:59789"/>
    </ligand>
</feature>
<accession>A0A7C4TFR1</accession>
<dbReference type="NCBIfam" id="NF000648">
    <property type="entry name" value="PRK00026.1"/>
    <property type="match status" value="1"/>
</dbReference>
<feature type="domain" description="tRNA methyltransferase TRMD/TRM10-type" evidence="18">
    <location>
        <begin position="5"/>
        <end position="223"/>
    </location>
</feature>
<keyword evidence="8 15" id="KW-0489">Methyltransferase</keyword>